<dbReference type="EMBL" id="CAACVG010010738">
    <property type="protein sequence ID" value="VEN56503.1"/>
    <property type="molecule type" value="Genomic_DNA"/>
</dbReference>
<dbReference type="InterPro" id="IPR012674">
    <property type="entry name" value="Calycin"/>
</dbReference>
<dbReference type="Proteomes" id="UP000410492">
    <property type="component" value="Unassembled WGS sequence"/>
</dbReference>
<evidence type="ECO:0000256" key="1">
    <source>
        <dbReference type="SAM" id="SignalP"/>
    </source>
</evidence>
<evidence type="ECO:0000313" key="3">
    <source>
        <dbReference type="Proteomes" id="UP000410492"/>
    </source>
</evidence>
<dbReference type="SUPFAM" id="SSF50814">
    <property type="entry name" value="Lipocalins"/>
    <property type="match status" value="1"/>
</dbReference>
<feature type="chain" id="PRO_5024991972" description="Lipocalin/cytosolic fatty-acid binding domain-containing protein" evidence="1">
    <location>
        <begin position="18"/>
        <end position="170"/>
    </location>
</feature>
<feature type="signal peptide" evidence="1">
    <location>
        <begin position="1"/>
        <end position="17"/>
    </location>
</feature>
<keyword evidence="1" id="KW-0732">Signal</keyword>
<keyword evidence="3" id="KW-1185">Reference proteome</keyword>
<dbReference type="OrthoDB" id="565904at2759"/>
<protein>
    <recommendedName>
        <fullName evidence="4">Lipocalin/cytosolic fatty-acid binding domain-containing protein</fullName>
    </recommendedName>
</protein>
<name>A0A653D912_CALMS</name>
<dbReference type="AlphaFoldDB" id="A0A653D912"/>
<evidence type="ECO:0000313" key="2">
    <source>
        <dbReference type="EMBL" id="VEN56503.1"/>
    </source>
</evidence>
<proteinExistence type="predicted"/>
<organism evidence="2 3">
    <name type="scientific">Callosobruchus maculatus</name>
    <name type="common">Southern cowpea weevil</name>
    <name type="synonym">Pulse bruchid</name>
    <dbReference type="NCBI Taxonomy" id="64391"/>
    <lineage>
        <taxon>Eukaryota</taxon>
        <taxon>Metazoa</taxon>
        <taxon>Ecdysozoa</taxon>
        <taxon>Arthropoda</taxon>
        <taxon>Hexapoda</taxon>
        <taxon>Insecta</taxon>
        <taxon>Pterygota</taxon>
        <taxon>Neoptera</taxon>
        <taxon>Endopterygota</taxon>
        <taxon>Coleoptera</taxon>
        <taxon>Polyphaga</taxon>
        <taxon>Cucujiformia</taxon>
        <taxon>Chrysomeloidea</taxon>
        <taxon>Chrysomelidae</taxon>
        <taxon>Bruchinae</taxon>
        <taxon>Bruchini</taxon>
        <taxon>Callosobruchus</taxon>
    </lineage>
</organism>
<gene>
    <name evidence="2" type="ORF">CALMAC_LOCUS15389</name>
</gene>
<evidence type="ECO:0008006" key="4">
    <source>
        <dbReference type="Google" id="ProtNLM"/>
    </source>
</evidence>
<accession>A0A653D912</accession>
<dbReference type="Gene3D" id="2.40.128.20">
    <property type="match status" value="1"/>
</dbReference>
<sequence length="170" mass="19220">MTIQLVLVLAMAAIAASQHCQYTPPSIPIDLEKFSGIWYSQKRFGDSYIITPDCFRINLSANKHDEGFSLIFDHKNRKDQVESTPLQFEPAGSNYYKLTLSGTTYLVAFLAVEYDSYAVYYDCSSTEGFSYVLTRSKERNDTLIDVAVREAKQVSPFLPPPATELNCEIF</sequence>
<reference evidence="2 3" key="1">
    <citation type="submission" date="2019-01" db="EMBL/GenBank/DDBJ databases">
        <authorList>
            <person name="Sayadi A."/>
        </authorList>
    </citation>
    <scope>NUCLEOTIDE SEQUENCE [LARGE SCALE GENOMIC DNA]</scope>
</reference>